<feature type="region of interest" description="Disordered" evidence="3">
    <location>
        <begin position="899"/>
        <end position="1026"/>
    </location>
</feature>
<dbReference type="Gene3D" id="3.40.50.1820">
    <property type="entry name" value="alpha/beta hydrolase"/>
    <property type="match status" value="1"/>
</dbReference>
<dbReference type="GO" id="GO:0016787">
    <property type="term" value="F:hydrolase activity"/>
    <property type="evidence" value="ECO:0007669"/>
    <property type="project" value="UniProtKB-KW"/>
</dbReference>
<dbReference type="SUPFAM" id="SSF51045">
    <property type="entry name" value="WW domain"/>
    <property type="match status" value="1"/>
</dbReference>
<dbReference type="InterPro" id="IPR019826">
    <property type="entry name" value="Carboxylesterase_B_AS"/>
</dbReference>
<gene>
    <name evidence="5" type="ORF">N8I77_011602</name>
</gene>
<accession>A0AAD9S645</accession>
<feature type="compositionally biased region" description="Gly residues" evidence="3">
    <location>
        <begin position="819"/>
        <end position="829"/>
    </location>
</feature>
<organism evidence="5 6">
    <name type="scientific">Phomopsis amygdali</name>
    <name type="common">Fusicoccum amygdali</name>
    <dbReference type="NCBI Taxonomy" id="1214568"/>
    <lineage>
        <taxon>Eukaryota</taxon>
        <taxon>Fungi</taxon>
        <taxon>Dikarya</taxon>
        <taxon>Ascomycota</taxon>
        <taxon>Pezizomycotina</taxon>
        <taxon>Sordariomycetes</taxon>
        <taxon>Sordariomycetidae</taxon>
        <taxon>Diaporthales</taxon>
        <taxon>Diaporthaceae</taxon>
        <taxon>Diaporthe</taxon>
    </lineage>
</organism>
<evidence type="ECO:0000313" key="6">
    <source>
        <dbReference type="Proteomes" id="UP001265746"/>
    </source>
</evidence>
<dbReference type="FunFam" id="1.10.10.440:FF:000035">
    <property type="entry name" value="Putative ff domain protein"/>
    <property type="match status" value="1"/>
</dbReference>
<dbReference type="SUPFAM" id="SSF81698">
    <property type="entry name" value="FF domain"/>
    <property type="match status" value="1"/>
</dbReference>
<feature type="compositionally biased region" description="Basic and acidic residues" evidence="3">
    <location>
        <begin position="1235"/>
        <end position="1264"/>
    </location>
</feature>
<dbReference type="PROSITE" id="PS50020">
    <property type="entry name" value="WW_DOMAIN_2"/>
    <property type="match status" value="1"/>
</dbReference>
<comment type="similarity">
    <text evidence="1">Belongs to the type-B carboxylesterase/lipase family.</text>
</comment>
<feature type="region of interest" description="Disordered" evidence="3">
    <location>
        <begin position="803"/>
        <end position="847"/>
    </location>
</feature>
<feature type="compositionally biased region" description="Basic and acidic residues" evidence="3">
    <location>
        <begin position="899"/>
        <end position="917"/>
    </location>
</feature>
<feature type="compositionally biased region" description="Acidic residues" evidence="3">
    <location>
        <begin position="946"/>
        <end position="965"/>
    </location>
</feature>
<dbReference type="PROSITE" id="PS01159">
    <property type="entry name" value="WW_DOMAIN_1"/>
    <property type="match status" value="1"/>
</dbReference>
<feature type="compositionally biased region" description="Basic and acidic residues" evidence="3">
    <location>
        <begin position="927"/>
        <end position="945"/>
    </location>
</feature>
<dbReference type="InterPro" id="IPR002713">
    <property type="entry name" value="FF_domain"/>
</dbReference>
<dbReference type="Pfam" id="PF00397">
    <property type="entry name" value="WW"/>
    <property type="match status" value="1"/>
</dbReference>
<keyword evidence="2" id="KW-0378">Hydrolase</keyword>
<proteinExistence type="inferred from homology"/>
<reference evidence="5" key="1">
    <citation type="submission" date="2023-06" db="EMBL/GenBank/DDBJ databases">
        <authorList>
            <person name="Noh H."/>
        </authorList>
    </citation>
    <scope>NUCLEOTIDE SEQUENCE</scope>
    <source>
        <strain evidence="5">DUCC20226</strain>
    </source>
</reference>
<keyword evidence="6" id="KW-1185">Reference proteome</keyword>
<dbReference type="PROSITE" id="PS00122">
    <property type="entry name" value="CARBOXYLESTERASE_B_1"/>
    <property type="match status" value="1"/>
</dbReference>
<dbReference type="Gene3D" id="1.10.10.440">
    <property type="entry name" value="FF domain"/>
    <property type="match status" value="2"/>
</dbReference>
<evidence type="ECO:0000259" key="4">
    <source>
        <dbReference type="PROSITE" id="PS50020"/>
    </source>
</evidence>
<dbReference type="CDD" id="cd00201">
    <property type="entry name" value="WW"/>
    <property type="match status" value="1"/>
</dbReference>
<dbReference type="Gene3D" id="2.20.70.10">
    <property type="match status" value="1"/>
</dbReference>
<name>A0AAD9S645_PHOAM</name>
<dbReference type="Pfam" id="PF01846">
    <property type="entry name" value="FF"/>
    <property type="match status" value="1"/>
</dbReference>
<dbReference type="SMART" id="SM00456">
    <property type="entry name" value="WW"/>
    <property type="match status" value="1"/>
</dbReference>
<feature type="compositionally biased region" description="Basic and acidic residues" evidence="3">
    <location>
        <begin position="830"/>
        <end position="844"/>
    </location>
</feature>
<dbReference type="PANTHER" id="PTHR43142">
    <property type="entry name" value="CARBOXYLIC ESTER HYDROLASE"/>
    <property type="match status" value="1"/>
</dbReference>
<dbReference type="Pfam" id="PF00135">
    <property type="entry name" value="COesterase"/>
    <property type="match status" value="1"/>
</dbReference>
<sequence length="1295" mass="141975">MCQRVATPNHDLGMVRLHKVGLAALSVVAVTFSRYAEAQIANSSFSNDATSLTFIYQNNLNASDDVNHVGAILLDPLTQSEGSIQCIAIGESLLPFSTVETHSEDFEHALSYLAFAGLVQPGQEYYIEDAVLSVNTSPGGTLGFSTSRTENGTGQLPVLCTQSSSQNGASNAQATASNRLTISSAGNAYVGFRNQKSFRFIGIPYADPVERFEYSTVYNATGQTINATAYGSDCAQAYDTSSAEDCLFLNIQTPYIPKAGSSENLRPVMFSIHGGGFTGGNGGPAAGIDGGNMASREDIVSVQLNYRLSTLGFLAVPGTDVKGNFGIGDQITALEWVKKNIASFGGNPNNVTIIGESAGAGSVRTLLGSPPVIEQNLISGGVSQSNLGGGVALGLEGDYATTYSSYLTIEQSFDRAGEQIFSGVGCNQTDINEQIACLKNVSASTIVNLGTVARYVVQDGTIVDTEQLIVTAKNGSQAYVPVIFGTTNSDGASFCGYPPSNITSEVQGIASSLSISQAQAQRVIDSGLFPYYDTGNLTLDTFNVSQRVSTDLQFRCIDEATVYAASVSGAFPASYYYNSYRTYEGYDPLNLGPTLNGEVNPEGNYFRLHGSDLGFAYGNQNPLRDQRDLQASQLISGYYTAFTRTGSPNPSEDYLQARGYSDTLAAVRETGTWDPVTSDQGPAKQLDYPAETITFPDAQHTIRIHIHNVPDAGPKFGLQAVTMLKSTYKPSATSPPPLLPGWTEHKAPTGHTYYYNAATKTSTYTRPSAAAPAPAPMDPSASFMQHNAVPNMNLSDPRVANAFMSQYNQPPPPVQNHRGGFGGRGGRGGAHGDRPRPQPTDKPRSKVAIPGCDPWILVYTKCQRRFAYNPVKNASYWRIPEKLMPAILELDRARIRDKASFGKEKEKEDASAEDTPKITDPNGQTADDNKAAVEEAAEERQHDYDSSEYEEVEVTDDEEDGEDGDEHATKRQRVGESAEDDDRPVEFSEADIAFQLQAMGQEYGLDPGEYDDGHMEEWPEGAAGIELSEEDAKALFKDLLNDYGINPYSPWEKLIEEGKVIDDSRYTVLSTTKARREVWEEWSREKIKELREQRARQEKKDPRIPYLALLHEKATPKLYWPEFKRKYKKEQSMKDLSLSDKDREKLYREHINRLKLPQATLKTDLANLLKSASISQLNNKTLLTHLPPHIITDIRYISLDAKTRDALVEALIQTLPPPPEDGEAAEDDETTQKALEMRRKREKALQDRERAVEEEKRRQEKNLRYSKALLRDGERELQAAMDVGNRGLHSQVERE</sequence>
<evidence type="ECO:0000256" key="3">
    <source>
        <dbReference type="SAM" id="MobiDB-lite"/>
    </source>
</evidence>
<comment type="caution">
    <text evidence="5">The sequence shown here is derived from an EMBL/GenBank/DDBJ whole genome shotgun (WGS) entry which is preliminary data.</text>
</comment>
<evidence type="ECO:0000256" key="2">
    <source>
        <dbReference type="ARBA" id="ARBA00022801"/>
    </source>
</evidence>
<dbReference type="SUPFAM" id="SSF53474">
    <property type="entry name" value="alpha/beta-Hydrolases"/>
    <property type="match status" value="1"/>
</dbReference>
<feature type="compositionally biased region" description="Basic and acidic residues" evidence="3">
    <location>
        <begin position="966"/>
        <end position="976"/>
    </location>
</feature>
<feature type="compositionally biased region" description="Acidic residues" evidence="3">
    <location>
        <begin position="1220"/>
        <end position="1229"/>
    </location>
</feature>
<dbReference type="InterPro" id="IPR029058">
    <property type="entry name" value="AB_hydrolase_fold"/>
</dbReference>
<dbReference type="InterPro" id="IPR002018">
    <property type="entry name" value="CarbesteraseB"/>
</dbReference>
<protein>
    <recommendedName>
        <fullName evidence="4">WW domain-containing protein</fullName>
    </recommendedName>
</protein>
<dbReference type="Proteomes" id="UP001265746">
    <property type="component" value="Unassembled WGS sequence"/>
</dbReference>
<feature type="domain" description="WW" evidence="4">
    <location>
        <begin position="736"/>
        <end position="769"/>
    </location>
</feature>
<dbReference type="InterPro" id="IPR036517">
    <property type="entry name" value="FF_domain_sf"/>
</dbReference>
<evidence type="ECO:0000313" key="5">
    <source>
        <dbReference type="EMBL" id="KAK2599882.1"/>
    </source>
</evidence>
<dbReference type="InterPro" id="IPR036020">
    <property type="entry name" value="WW_dom_sf"/>
</dbReference>
<dbReference type="EMBL" id="JAUJFL010000007">
    <property type="protein sequence ID" value="KAK2599882.1"/>
    <property type="molecule type" value="Genomic_DNA"/>
</dbReference>
<dbReference type="InterPro" id="IPR001202">
    <property type="entry name" value="WW_dom"/>
</dbReference>
<evidence type="ECO:0000256" key="1">
    <source>
        <dbReference type="ARBA" id="ARBA00005964"/>
    </source>
</evidence>
<dbReference type="PANTHER" id="PTHR43142:SF3">
    <property type="entry name" value="PUTATIVE (AFU_ORTHOLOGUE AFUA_3G09070)-RELATED"/>
    <property type="match status" value="1"/>
</dbReference>
<feature type="region of interest" description="Disordered" evidence="3">
    <location>
        <begin position="1215"/>
        <end position="1264"/>
    </location>
</feature>